<name>A0AAV2Q395_MEGNR</name>
<dbReference type="GO" id="GO:0000973">
    <property type="term" value="P:post-transcriptional tethering of RNA polymerase II gene DNA at nuclear periphery"/>
    <property type="evidence" value="ECO:0007669"/>
    <property type="project" value="TreeGrafter"/>
</dbReference>
<dbReference type="Proteomes" id="UP001497623">
    <property type="component" value="Unassembled WGS sequence"/>
</dbReference>
<dbReference type="FunFam" id="1.10.10.10:FF:000146">
    <property type="entry name" value="PCI domain-containing protein 2 homolog"/>
    <property type="match status" value="1"/>
</dbReference>
<evidence type="ECO:0000259" key="4">
    <source>
        <dbReference type="PROSITE" id="PS50250"/>
    </source>
</evidence>
<dbReference type="SMART" id="SM00753">
    <property type="entry name" value="PAM"/>
    <property type="match status" value="1"/>
</dbReference>
<protein>
    <recommendedName>
        <fullName evidence="3">PCI domain-containing protein 2 homolog</fullName>
    </recommendedName>
    <alternativeName>
        <fullName evidence="2">CSN12-like protein</fullName>
    </alternativeName>
</protein>
<evidence type="ECO:0000313" key="6">
    <source>
        <dbReference type="Proteomes" id="UP001497623"/>
    </source>
</evidence>
<comment type="similarity">
    <text evidence="1">Belongs to the CSN12 family.</text>
</comment>
<organism evidence="5 6">
    <name type="scientific">Meganyctiphanes norvegica</name>
    <name type="common">Northern krill</name>
    <name type="synonym">Thysanopoda norvegica</name>
    <dbReference type="NCBI Taxonomy" id="48144"/>
    <lineage>
        <taxon>Eukaryota</taxon>
        <taxon>Metazoa</taxon>
        <taxon>Ecdysozoa</taxon>
        <taxon>Arthropoda</taxon>
        <taxon>Crustacea</taxon>
        <taxon>Multicrustacea</taxon>
        <taxon>Malacostraca</taxon>
        <taxon>Eumalacostraca</taxon>
        <taxon>Eucarida</taxon>
        <taxon>Euphausiacea</taxon>
        <taxon>Euphausiidae</taxon>
        <taxon>Meganyctiphanes</taxon>
    </lineage>
</organism>
<dbReference type="EMBL" id="CAXKWB010003411">
    <property type="protein sequence ID" value="CAL4069119.1"/>
    <property type="molecule type" value="Genomic_DNA"/>
</dbReference>
<evidence type="ECO:0000313" key="5">
    <source>
        <dbReference type="EMBL" id="CAL4069119.1"/>
    </source>
</evidence>
<dbReference type="InterPro" id="IPR036388">
    <property type="entry name" value="WH-like_DNA-bd_sf"/>
</dbReference>
<dbReference type="GO" id="GO:0003723">
    <property type="term" value="F:RNA binding"/>
    <property type="evidence" value="ECO:0007669"/>
    <property type="project" value="InterPro"/>
</dbReference>
<dbReference type="PROSITE" id="PS50250">
    <property type="entry name" value="PCI"/>
    <property type="match status" value="1"/>
</dbReference>
<feature type="domain" description="PCI" evidence="4">
    <location>
        <begin position="211"/>
        <end position="392"/>
    </location>
</feature>
<dbReference type="GO" id="GO:0016973">
    <property type="term" value="P:poly(A)+ mRNA export from nucleus"/>
    <property type="evidence" value="ECO:0007669"/>
    <property type="project" value="TreeGrafter"/>
</dbReference>
<evidence type="ECO:0000256" key="2">
    <source>
        <dbReference type="ARBA" id="ARBA00033214"/>
    </source>
</evidence>
<dbReference type="InterPro" id="IPR045114">
    <property type="entry name" value="Csn12-like"/>
</dbReference>
<evidence type="ECO:0000256" key="1">
    <source>
        <dbReference type="ARBA" id="ARBA00025771"/>
    </source>
</evidence>
<comment type="caution">
    <text evidence="5">The sequence shown here is derived from an EMBL/GenBank/DDBJ whole genome shotgun (WGS) entry which is preliminary data.</text>
</comment>
<dbReference type="InterPro" id="IPR000717">
    <property type="entry name" value="PCI_dom"/>
</dbReference>
<gene>
    <name evidence="5" type="ORF">MNOR_LOCUS7652</name>
</gene>
<proteinExistence type="inferred from homology"/>
<dbReference type="Pfam" id="PF01399">
    <property type="entry name" value="PCI"/>
    <property type="match status" value="1"/>
</dbReference>
<dbReference type="PANTHER" id="PTHR12732">
    <property type="entry name" value="UNCHARACTERIZED PROTEASOME COMPONENT REGION PCI-CONTAINING"/>
    <property type="match status" value="1"/>
</dbReference>
<dbReference type="GO" id="GO:0006368">
    <property type="term" value="P:transcription elongation by RNA polymerase II"/>
    <property type="evidence" value="ECO:0007669"/>
    <property type="project" value="TreeGrafter"/>
</dbReference>
<sequence>MMKSLFLEGFISGNQNTLCSEKDTRATALASFRDPHVMNFRLHLEKPERQVENMVDPPLDEIYAGHLRAMWAISNSDRVEAWKSQTVVVQAVAKFMTEYKEENWMLPLMYTCCLDLRLFAMAADQQMTKLGTSKPGETLEKAAETLMACFRVCATDTRASEELTKRWGLLYLVNQLFKIYFKINKLNLMKPMIRAIDALQFRDRYPLSQLITYKYYTGRKAMFDSDYQGADSSMTFAFQRCHIRSRKNKRRILIYLIPVKMLLGFLPKPTLLKRYNLDEFRDVVNGVRQGNVRAVSEALVKHERFFIGAGIYLILEKLKTVAYRNLFRKVFLIKNNHQIEIAVFLQSLKWMKVEDVDHDETECILANMIHDGRIKGYISHAHSKVVLSKKEAFPALTSC</sequence>
<dbReference type="GO" id="GO:0070390">
    <property type="term" value="C:transcription export complex 2"/>
    <property type="evidence" value="ECO:0007669"/>
    <property type="project" value="TreeGrafter"/>
</dbReference>
<keyword evidence="6" id="KW-1185">Reference proteome</keyword>
<dbReference type="GO" id="GO:0003690">
    <property type="term" value="F:double-stranded DNA binding"/>
    <property type="evidence" value="ECO:0007669"/>
    <property type="project" value="InterPro"/>
</dbReference>
<evidence type="ECO:0000256" key="3">
    <source>
        <dbReference type="ARBA" id="ARBA00072421"/>
    </source>
</evidence>
<dbReference type="AlphaFoldDB" id="A0AAV2Q395"/>
<reference evidence="5 6" key="1">
    <citation type="submission" date="2024-05" db="EMBL/GenBank/DDBJ databases">
        <authorList>
            <person name="Wallberg A."/>
        </authorList>
    </citation>
    <scope>NUCLEOTIDE SEQUENCE [LARGE SCALE GENOMIC DNA]</scope>
</reference>
<dbReference type="Gene3D" id="1.10.10.10">
    <property type="entry name" value="Winged helix-like DNA-binding domain superfamily/Winged helix DNA-binding domain"/>
    <property type="match status" value="1"/>
</dbReference>
<accession>A0AAV2Q395</accession>
<dbReference type="PANTHER" id="PTHR12732:SF0">
    <property type="entry name" value="PCI DOMAIN-CONTAINING PROTEIN 2"/>
    <property type="match status" value="1"/>
</dbReference>